<protein>
    <submittedName>
        <fullName evidence="1">Uncharacterized protein</fullName>
    </submittedName>
</protein>
<accession>A0A0N0UNA7</accession>
<sequence>MENVLKYYEFSEFKKDNSEAFSNNEIAYTELNETHYLIFEKELDQYNLYVSKYNSRSEIGFKKPLILELLVSNYDKSKPEHRLAIKQYLN</sequence>
<dbReference type="OrthoDB" id="1202356at2"/>
<dbReference type="AlphaFoldDB" id="A0A0N0UNA7"/>
<reference evidence="2 4" key="2">
    <citation type="submission" date="2016-10" db="EMBL/GenBank/DDBJ databases">
        <authorList>
            <person name="Varghese N."/>
            <person name="Submissions S."/>
        </authorList>
    </citation>
    <scope>NUCLEOTIDE SEQUENCE [LARGE SCALE GENOMIC DNA]</scope>
    <source>
        <strain evidence="2 4">DSW-5</strain>
    </source>
</reference>
<dbReference type="Proteomes" id="UP000037716">
    <property type="component" value="Unassembled WGS sequence"/>
</dbReference>
<evidence type="ECO:0000313" key="2">
    <source>
        <dbReference type="EMBL" id="SEE18991.1"/>
    </source>
</evidence>
<dbReference type="EMBL" id="LGBR01000001">
    <property type="protein sequence ID" value="KOY51090.1"/>
    <property type="molecule type" value="Genomic_DNA"/>
</dbReference>
<reference evidence="1 3" key="1">
    <citation type="submission" date="2015-07" db="EMBL/GenBank/DDBJ databases">
        <title>Genome of Polaribacter dokdonenesis DSW-5, isolated from seawater off Dokdo in Korea.</title>
        <authorList>
            <person name="Yoon K."/>
            <person name="Song J.Y."/>
            <person name="Kim J.F."/>
        </authorList>
    </citation>
    <scope>NUCLEOTIDE SEQUENCE [LARGE SCALE GENOMIC DNA]</scope>
    <source>
        <strain evidence="1 3">DSW-5</strain>
    </source>
</reference>
<dbReference type="STRING" id="1300348.I602_650"/>
<dbReference type="Proteomes" id="UP000183071">
    <property type="component" value="Unassembled WGS sequence"/>
</dbReference>
<name>A0A0N0UNA7_9FLAO</name>
<evidence type="ECO:0000313" key="4">
    <source>
        <dbReference type="Proteomes" id="UP000183071"/>
    </source>
</evidence>
<proteinExistence type="predicted"/>
<dbReference type="EMBL" id="FNUE01000001">
    <property type="protein sequence ID" value="SEE18991.1"/>
    <property type="molecule type" value="Genomic_DNA"/>
</dbReference>
<dbReference type="PATRIC" id="fig|1300348.6.peg.649"/>
<evidence type="ECO:0000313" key="1">
    <source>
        <dbReference type="EMBL" id="KOY51090.1"/>
    </source>
</evidence>
<keyword evidence="4" id="KW-1185">Reference proteome</keyword>
<organism evidence="1 3">
    <name type="scientific">Polaribacter dokdonensis DSW-5</name>
    <dbReference type="NCBI Taxonomy" id="1300348"/>
    <lineage>
        <taxon>Bacteria</taxon>
        <taxon>Pseudomonadati</taxon>
        <taxon>Bacteroidota</taxon>
        <taxon>Flavobacteriia</taxon>
        <taxon>Flavobacteriales</taxon>
        <taxon>Flavobacteriaceae</taxon>
    </lineage>
</organism>
<evidence type="ECO:0000313" key="3">
    <source>
        <dbReference type="Proteomes" id="UP000037716"/>
    </source>
</evidence>
<comment type="caution">
    <text evidence="1">The sequence shown here is derived from an EMBL/GenBank/DDBJ whole genome shotgun (WGS) entry which is preliminary data.</text>
</comment>
<gene>
    <name evidence="1" type="ORF">I602_650</name>
    <name evidence="2" type="ORF">SAMN05444353_1129</name>
</gene>
<dbReference type="RefSeq" id="WP_053973314.1">
    <property type="nucleotide sequence ID" value="NZ_FNUE01000001.1"/>
</dbReference>